<evidence type="ECO:0000259" key="1">
    <source>
        <dbReference type="Pfam" id="PF12229"/>
    </source>
</evidence>
<dbReference type="EMBL" id="PEWA01000016">
    <property type="protein sequence ID" value="PIU73610.1"/>
    <property type="molecule type" value="Genomic_DNA"/>
</dbReference>
<comment type="caution">
    <text evidence="2">The sequence shown here is derived from an EMBL/GenBank/DDBJ whole genome shotgun (WGS) entry which is preliminary data.</text>
</comment>
<dbReference type="Pfam" id="PF12229">
    <property type="entry name" value="PG_binding_4"/>
    <property type="match status" value="2"/>
</dbReference>
<dbReference type="SUPFAM" id="SSF143985">
    <property type="entry name" value="L,D-transpeptidase pre-catalytic domain-like"/>
    <property type="match status" value="1"/>
</dbReference>
<dbReference type="InterPro" id="IPR038054">
    <property type="entry name" value="LD_TPept-like_central_sf"/>
</dbReference>
<dbReference type="PANTHER" id="PTHR35788">
    <property type="entry name" value="EXPORTED PROTEIN-RELATED"/>
    <property type="match status" value="1"/>
</dbReference>
<reference evidence="3" key="1">
    <citation type="submission" date="2017-09" db="EMBL/GenBank/DDBJ databases">
        <title>Depth-based differentiation of microbial function through sediment-hosted aquifers and enrichment of novel symbionts in the deep terrestrial subsurface.</title>
        <authorList>
            <person name="Probst A.J."/>
            <person name="Ladd B."/>
            <person name="Jarett J.K."/>
            <person name="Geller-Mcgrath D.E."/>
            <person name="Sieber C.M.K."/>
            <person name="Emerson J.B."/>
            <person name="Anantharaman K."/>
            <person name="Thomas B.C."/>
            <person name="Malmstrom R."/>
            <person name="Stieglmeier M."/>
            <person name="Klingl A."/>
            <person name="Woyke T."/>
            <person name="Ryan C.M."/>
            <person name="Banfield J.F."/>
        </authorList>
    </citation>
    <scope>NUCLEOTIDE SEQUENCE [LARGE SCALE GENOMIC DNA]</scope>
</reference>
<feature type="domain" description="YoaR-like putative peptidoglycan binding" evidence="1">
    <location>
        <begin position="107"/>
        <end position="183"/>
    </location>
</feature>
<dbReference type="Pfam" id="PF04294">
    <property type="entry name" value="VanW"/>
    <property type="match status" value="1"/>
</dbReference>
<dbReference type="Gene3D" id="3.10.20.800">
    <property type="match status" value="1"/>
</dbReference>
<evidence type="ECO:0000313" key="2">
    <source>
        <dbReference type="EMBL" id="PIU73610.1"/>
    </source>
</evidence>
<dbReference type="AlphaFoldDB" id="A0A2M7ASM3"/>
<gene>
    <name evidence="2" type="ORF">COS78_01300</name>
</gene>
<sequence>MRKRKILVGLIITVSILGTILFLPLALAFGKSGRDIKVLGKDFSILSKREILGRLDRDFPLMGTIKLNEKMTEDGRLFSVELSSISAEIDKEKMISDLLYRRINQGLLKYIGAFFQGRDFKLEIKLDDSKFDKEIDRIASQIEKPFIPSELLIEKGEVKVKDGQLGKRVDINILKENILKIITGYNLDNRVEIPVEIIGFLPKADIKLEVIKKASKLINKKIVLTWEEEKSEVEKAQIINWIGFGDGCNLNKISGFVETFDNSIKREPREAVFKFENGKVVEFEASRDGFLIDSAKLKETLCQEISNWTESEKKEIVVELPLILIAPKINTESVNDLGIKELLGRGTSSFRHSSTIRNFNVEKGSSIINRILVAPDETFSFLKALGEVTLDNGYKKAYVIKKGKTELDVGGGVCQVSTTFFRAILDAGLDITERHAHAYRVSYYEEDNRPGFDATVFIPSPDLKFINDTGHHLLIQSIYDGKNKKLIYEIYGTSDGRKVEISNYRQWDAQPAPPDVWIDDPTLSPGKVVKDESKVPGLKASFEWKVTKNGEVLHQKTFSSAYVPWAAVYRRGPGQ</sequence>
<dbReference type="Proteomes" id="UP000231407">
    <property type="component" value="Unassembled WGS sequence"/>
</dbReference>
<dbReference type="PANTHER" id="PTHR35788:SF1">
    <property type="entry name" value="EXPORTED PROTEIN"/>
    <property type="match status" value="1"/>
</dbReference>
<dbReference type="InterPro" id="IPR052913">
    <property type="entry name" value="Glycopeptide_resist_protein"/>
</dbReference>
<evidence type="ECO:0000313" key="3">
    <source>
        <dbReference type="Proteomes" id="UP000231407"/>
    </source>
</evidence>
<protein>
    <recommendedName>
        <fullName evidence="1">YoaR-like putative peptidoglycan binding domain-containing protein</fullName>
    </recommendedName>
</protein>
<accession>A0A2M7ASM3</accession>
<name>A0A2M7ASM3_9BACT</name>
<dbReference type="InterPro" id="IPR007391">
    <property type="entry name" value="Vancomycin_resist_VanW"/>
</dbReference>
<feature type="domain" description="YoaR-like putative peptidoglycan binding" evidence="1">
    <location>
        <begin position="249"/>
        <end position="306"/>
    </location>
</feature>
<proteinExistence type="predicted"/>
<organism evidence="2 3">
    <name type="scientific">Candidatus Shapirobacteria bacterium CG06_land_8_20_14_3_00_40_12</name>
    <dbReference type="NCBI Taxonomy" id="1974881"/>
    <lineage>
        <taxon>Bacteria</taxon>
        <taxon>Candidatus Shapironibacteriota</taxon>
    </lineage>
</organism>
<dbReference type="InterPro" id="IPR022029">
    <property type="entry name" value="YoaR-like_PG-bd"/>
</dbReference>